<dbReference type="InterPro" id="IPR029069">
    <property type="entry name" value="HotDog_dom_sf"/>
</dbReference>
<dbReference type="InterPro" id="IPR039569">
    <property type="entry name" value="FAS1-like_DH_region"/>
</dbReference>
<reference evidence="2" key="1">
    <citation type="submission" date="2023-06" db="EMBL/GenBank/DDBJ databases">
        <authorList>
            <person name="Jiang Y."/>
            <person name="Liu Q."/>
        </authorList>
    </citation>
    <scope>NUCLEOTIDE SEQUENCE</scope>
    <source>
        <strain evidence="2">CGMCC 1.12090</strain>
    </source>
</reference>
<name>A0ABT8SF16_9BURK</name>
<feature type="domain" description="FAS1-like dehydratase" evidence="1">
    <location>
        <begin position="6"/>
        <end position="137"/>
    </location>
</feature>
<comment type="caution">
    <text evidence="2">The sequence shown here is derived from an EMBL/GenBank/DDBJ whole genome shotgun (WGS) entry which is preliminary data.</text>
</comment>
<dbReference type="CDD" id="cd03441">
    <property type="entry name" value="R_hydratase_like"/>
    <property type="match status" value="1"/>
</dbReference>
<dbReference type="Pfam" id="PF13452">
    <property type="entry name" value="FAS1_DH_region"/>
    <property type="match status" value="1"/>
</dbReference>
<accession>A0ABT8SF16</accession>
<sequence length="152" mass="16908">MIDRRHIGHVLPPFGVPVEAGRLRFFAKAIGQTDPVYTDEAAAREAGHAGLPVPPTFLFCLEMDGPNPAAVRELLGLDYRRLLHGEQQFTYHAPAHAGDLLRFEQRIEDIYDKKGGALEFVVRRTRVSNQHGALVAELRSVTVVRNARGDTE</sequence>
<dbReference type="Gene3D" id="3.10.129.10">
    <property type="entry name" value="Hotdog Thioesterase"/>
    <property type="match status" value="1"/>
</dbReference>
<dbReference type="EMBL" id="JAUKVY010000042">
    <property type="protein sequence ID" value="MDO1537523.1"/>
    <property type="molecule type" value="Genomic_DNA"/>
</dbReference>
<gene>
    <name evidence="2" type="ORF">Q2T77_35315</name>
</gene>
<proteinExistence type="predicted"/>
<evidence type="ECO:0000259" key="1">
    <source>
        <dbReference type="Pfam" id="PF13452"/>
    </source>
</evidence>
<dbReference type="RefSeq" id="WP_301815971.1">
    <property type="nucleotide sequence ID" value="NZ_JAUJZH010000042.1"/>
</dbReference>
<keyword evidence="3" id="KW-1185">Reference proteome</keyword>
<evidence type="ECO:0000313" key="3">
    <source>
        <dbReference type="Proteomes" id="UP001169027"/>
    </source>
</evidence>
<evidence type="ECO:0000313" key="2">
    <source>
        <dbReference type="EMBL" id="MDO1537523.1"/>
    </source>
</evidence>
<dbReference type="PIRSF" id="PIRSF018072">
    <property type="entry name" value="UCP018072"/>
    <property type="match status" value="1"/>
</dbReference>
<protein>
    <submittedName>
        <fullName evidence="2">MaoC family dehydratase N-terminal domain-containing protein</fullName>
    </submittedName>
</protein>
<organism evidence="2 3">
    <name type="scientific">Variovorax ginsengisoli</name>
    <dbReference type="NCBI Taxonomy" id="363844"/>
    <lineage>
        <taxon>Bacteria</taxon>
        <taxon>Pseudomonadati</taxon>
        <taxon>Pseudomonadota</taxon>
        <taxon>Betaproteobacteria</taxon>
        <taxon>Burkholderiales</taxon>
        <taxon>Comamonadaceae</taxon>
        <taxon>Variovorax</taxon>
    </lineage>
</organism>
<dbReference type="InterPro" id="IPR016709">
    <property type="entry name" value="HadA-like"/>
</dbReference>
<dbReference type="Proteomes" id="UP001169027">
    <property type="component" value="Unassembled WGS sequence"/>
</dbReference>
<dbReference type="SUPFAM" id="SSF54637">
    <property type="entry name" value="Thioesterase/thiol ester dehydrase-isomerase"/>
    <property type="match status" value="1"/>
</dbReference>